<dbReference type="PANTHER" id="PTHR12143">
    <property type="entry name" value="PEPTIDE N-GLYCANASE PNGASE -RELATED"/>
    <property type="match status" value="1"/>
</dbReference>
<name>A0A434AX38_9BACT</name>
<dbReference type="PANTHER" id="PTHR12143:SF39">
    <property type="entry name" value="SECRETED PROTEIN"/>
    <property type="match status" value="1"/>
</dbReference>
<dbReference type="FunFam" id="1.20.1050.60:FF:000001">
    <property type="entry name" value="Putative alpha-1,2-mannosidase"/>
    <property type="match status" value="1"/>
</dbReference>
<keyword evidence="8" id="KW-1185">Reference proteome</keyword>
<reference evidence="7 8" key="1">
    <citation type="submission" date="2018-11" db="EMBL/GenBank/DDBJ databases">
        <title>Parancylomarina longa gen. nov., sp. nov., isolated from sediments of southern Okinawa.</title>
        <authorList>
            <person name="Fu T."/>
        </authorList>
    </citation>
    <scope>NUCLEOTIDE SEQUENCE [LARGE SCALE GENOMIC DNA]</scope>
    <source>
        <strain evidence="7 8">T3-2 S1-C</strain>
    </source>
</reference>
<evidence type="ECO:0000259" key="5">
    <source>
        <dbReference type="Pfam" id="PF07971"/>
    </source>
</evidence>
<organism evidence="7 8">
    <name type="scientific">Ancylomarina longa</name>
    <dbReference type="NCBI Taxonomy" id="2487017"/>
    <lineage>
        <taxon>Bacteria</taxon>
        <taxon>Pseudomonadati</taxon>
        <taxon>Bacteroidota</taxon>
        <taxon>Bacteroidia</taxon>
        <taxon>Marinilabiliales</taxon>
        <taxon>Marinifilaceae</taxon>
        <taxon>Ancylomarina</taxon>
    </lineage>
</organism>
<sequence>MQSLMKRFTGCLFILFLSTNCFAQFTDYVNPFIGSANFGTTNPGALVPRGMVSVSPFNVSGSDLNTYDKDTRWWSAPYAFNNVYLTGFSHVNLSGVGCPELGVILLMPTTGQVNADPKIYGSIMENQQANPGYYRTDLKKYGIIAEMSASKRTGISRYTFPKGESHILLNMGLGLTNESGAKVRIVNNREIEGSRMTGSFCYNAGSERPVYFVARFSKAAESFGVWKKMPAMQAESAWSDTDGQIKYYQNYTPEMCGDEVGAYFTFSTEEKEQILVEVGVSYVSIANARLNLDMESNHFDFEKTKQEATTQWNDVLSRVKVEGGTKDQKTIFYTALYHTQIHPNIINDANGQYPAMGSFEIRENTKHDRYSVFSLWDTYRNFHPLMSLLYPAEQLDMMRSMIDMYKESGWLPKWELNSKETHVMEGDPAIPVIVDAYLRGLTDFDVEAAYQAMFKSATTEGKNNKLRPDIDSYLEKGFVPLKEEFDNSVSHALEYYIADWNLAQFAKALHKKDDYKKFLKQSLAYKAYFDKDFGMLRPRLEDGSFLNDFNPRQGENFEACPGFHEGTAWQYTFCVPHDIKGLSKLMGGKQKFVHKLQKVFDDNLFDMANEPDIHYPYLFTYFKGEEWRTQKEVHRLIDTYFKNAPDGIPGNDDCGTLSSWIVYSMMGMYPVCPGNMNYALTSPVFDKISIQLDPEFYPGKTLEIITHRNSPEEIYINEVKRNGKTLNRLFLNHADITKGGKIEFQLKAHHK</sequence>
<dbReference type="Gene3D" id="1.20.1050.60">
    <property type="entry name" value="alpha-1,2-mannosidase"/>
    <property type="match status" value="1"/>
</dbReference>
<dbReference type="Pfam" id="PF17678">
    <property type="entry name" value="Glyco_hydro_92N"/>
    <property type="match status" value="1"/>
</dbReference>
<dbReference type="GO" id="GO:0005975">
    <property type="term" value="P:carbohydrate metabolic process"/>
    <property type="evidence" value="ECO:0007669"/>
    <property type="project" value="InterPro"/>
</dbReference>
<dbReference type="InterPro" id="IPR041371">
    <property type="entry name" value="GH92_N"/>
</dbReference>
<comment type="caution">
    <text evidence="7">The sequence shown here is derived from an EMBL/GenBank/DDBJ whole genome shotgun (WGS) entry which is preliminary data.</text>
</comment>
<dbReference type="GO" id="GO:0005829">
    <property type="term" value="C:cytosol"/>
    <property type="evidence" value="ECO:0007669"/>
    <property type="project" value="TreeGrafter"/>
</dbReference>
<comment type="cofactor">
    <cofactor evidence="1">
        <name>Ca(2+)</name>
        <dbReference type="ChEBI" id="CHEBI:29108"/>
    </cofactor>
</comment>
<dbReference type="InterPro" id="IPR008928">
    <property type="entry name" value="6-hairpin_glycosidase_sf"/>
</dbReference>
<dbReference type="NCBIfam" id="TIGR01180">
    <property type="entry name" value="aman2_put"/>
    <property type="match status" value="1"/>
</dbReference>
<dbReference type="InterPro" id="IPR050883">
    <property type="entry name" value="PNGase"/>
</dbReference>
<evidence type="ECO:0000256" key="2">
    <source>
        <dbReference type="ARBA" id="ARBA00011245"/>
    </source>
</evidence>
<evidence type="ECO:0000313" key="8">
    <source>
        <dbReference type="Proteomes" id="UP000282985"/>
    </source>
</evidence>
<dbReference type="FunFam" id="3.30.2080.10:FF:000001">
    <property type="entry name" value="Alpha-1,2-mannosidase subfamily"/>
    <property type="match status" value="1"/>
</dbReference>
<gene>
    <name evidence="7" type="ORF">DLK05_04540</name>
</gene>
<dbReference type="InterPro" id="IPR012939">
    <property type="entry name" value="Glyco_hydro_92"/>
</dbReference>
<dbReference type="AlphaFoldDB" id="A0A434AX38"/>
<protein>
    <submittedName>
        <fullName evidence="7">Glycoside hydrolase family 92 protein</fullName>
    </submittedName>
</protein>
<dbReference type="EMBL" id="RJJX01000004">
    <property type="protein sequence ID" value="RUT79091.1"/>
    <property type="molecule type" value="Genomic_DNA"/>
</dbReference>
<dbReference type="Gene3D" id="3.30.2080.10">
    <property type="entry name" value="GH92 mannosidase domain"/>
    <property type="match status" value="1"/>
</dbReference>
<keyword evidence="3" id="KW-0106">Calcium</keyword>
<dbReference type="InterPro" id="IPR014718">
    <property type="entry name" value="GH-type_carb-bd"/>
</dbReference>
<dbReference type="SUPFAM" id="SSF48208">
    <property type="entry name" value="Six-hairpin glycosidases"/>
    <property type="match status" value="1"/>
</dbReference>
<accession>A0A434AX38</accession>
<proteinExistence type="predicted"/>
<evidence type="ECO:0000256" key="3">
    <source>
        <dbReference type="ARBA" id="ARBA00022837"/>
    </source>
</evidence>
<feature type="domain" description="Glycosyl hydrolase family 92" evidence="5">
    <location>
        <begin position="287"/>
        <end position="747"/>
    </location>
</feature>
<evidence type="ECO:0000313" key="7">
    <source>
        <dbReference type="EMBL" id="RUT79091.1"/>
    </source>
</evidence>
<dbReference type="Proteomes" id="UP000282985">
    <property type="component" value="Unassembled WGS sequence"/>
</dbReference>
<dbReference type="Gene3D" id="2.70.98.10">
    <property type="match status" value="1"/>
</dbReference>
<evidence type="ECO:0000259" key="6">
    <source>
        <dbReference type="Pfam" id="PF17678"/>
    </source>
</evidence>
<dbReference type="Gene3D" id="1.20.1610.10">
    <property type="entry name" value="alpha-1,2-mannosidases domains"/>
    <property type="match status" value="1"/>
</dbReference>
<feature type="domain" description="Glycosyl hydrolase family 92 N-terminal" evidence="6">
    <location>
        <begin position="28"/>
        <end position="281"/>
    </location>
</feature>
<dbReference type="OrthoDB" id="9762711at2"/>
<dbReference type="Pfam" id="PF07971">
    <property type="entry name" value="Glyco_hydro_92"/>
    <property type="match status" value="1"/>
</dbReference>
<evidence type="ECO:0000256" key="4">
    <source>
        <dbReference type="SAM" id="SignalP"/>
    </source>
</evidence>
<dbReference type="GO" id="GO:0000224">
    <property type="term" value="F:peptide-N4-(N-acetyl-beta-glucosaminyl)asparagine amidase activity"/>
    <property type="evidence" value="ECO:0007669"/>
    <property type="project" value="TreeGrafter"/>
</dbReference>
<keyword evidence="4" id="KW-0732">Signal</keyword>
<comment type="subunit">
    <text evidence="2">Monomer.</text>
</comment>
<dbReference type="InterPro" id="IPR005887">
    <property type="entry name" value="GH92_a_mannosidase_put"/>
</dbReference>
<feature type="chain" id="PRO_5019451181" evidence="4">
    <location>
        <begin position="24"/>
        <end position="751"/>
    </location>
</feature>
<keyword evidence="7" id="KW-0378">Hydrolase</keyword>
<feature type="signal peptide" evidence="4">
    <location>
        <begin position="1"/>
        <end position="23"/>
    </location>
</feature>
<dbReference type="GO" id="GO:0006516">
    <property type="term" value="P:glycoprotein catabolic process"/>
    <property type="evidence" value="ECO:0007669"/>
    <property type="project" value="TreeGrafter"/>
</dbReference>
<dbReference type="GO" id="GO:0030246">
    <property type="term" value="F:carbohydrate binding"/>
    <property type="evidence" value="ECO:0007669"/>
    <property type="project" value="InterPro"/>
</dbReference>
<evidence type="ECO:0000256" key="1">
    <source>
        <dbReference type="ARBA" id="ARBA00001913"/>
    </source>
</evidence>